<dbReference type="RefSeq" id="WP_181816130.1">
    <property type="nucleotide sequence ID" value="NZ_UFYA01000001.1"/>
</dbReference>
<evidence type="ECO:0000256" key="3">
    <source>
        <dbReference type="SAM" id="Phobius"/>
    </source>
</evidence>
<organism evidence="5 6">
    <name type="scientific">Dermatophilus congolensis</name>
    <dbReference type="NCBI Taxonomy" id="1863"/>
    <lineage>
        <taxon>Bacteria</taxon>
        <taxon>Bacillati</taxon>
        <taxon>Actinomycetota</taxon>
        <taxon>Actinomycetes</taxon>
        <taxon>Micrococcales</taxon>
        <taxon>Dermatophilaceae</taxon>
        <taxon>Dermatophilus</taxon>
    </lineage>
</organism>
<keyword evidence="3" id="KW-0812">Transmembrane</keyword>
<dbReference type="AlphaFoldDB" id="A0AA46BQ82"/>
<sequence>MSSSTRQRPNAPGPAAADTLTGGTRRRSVASQASRAQKKQKQTAEEVASAVRAEAARRAALSPWYLRKRYVAPLFAGGLAAVAAISLMSSIPGPASPPPVKVTPTIAAASIGKPFKDGDMTFRIRSIALPGSTIGETVAAEKAHGTWVLVTVDITNKGTDSNTIDVAGQRLTTANNAVHEASVVPSLSGWDDAYISGIAPNSTTTAQIAFDIPAGSTPAVLTLRGGHSGVGAKVPLR</sequence>
<keyword evidence="3" id="KW-1133">Transmembrane helix</keyword>
<reference evidence="5 6" key="1">
    <citation type="submission" date="2018-06" db="EMBL/GenBank/DDBJ databases">
        <authorList>
            <consortium name="Pathogen Informatics"/>
            <person name="Doyle S."/>
        </authorList>
    </citation>
    <scope>NUCLEOTIDE SEQUENCE [LARGE SCALE GENOMIC DNA]</scope>
    <source>
        <strain evidence="5 6">NCTC7915</strain>
    </source>
</reference>
<dbReference type="Proteomes" id="UP000254118">
    <property type="component" value="Unassembled WGS sequence"/>
</dbReference>
<accession>A0AA46BQ82</accession>
<gene>
    <name evidence="5" type="ORF">NCTC7915_02290</name>
</gene>
<dbReference type="Gene3D" id="2.60.40.1240">
    <property type="match status" value="1"/>
</dbReference>
<keyword evidence="1" id="KW-0732">Signal</keyword>
<dbReference type="Pfam" id="PF11611">
    <property type="entry name" value="DUF4352"/>
    <property type="match status" value="1"/>
</dbReference>
<evidence type="ECO:0000313" key="6">
    <source>
        <dbReference type="Proteomes" id="UP000254118"/>
    </source>
</evidence>
<feature type="domain" description="DUF4352" evidence="4">
    <location>
        <begin position="111"/>
        <end position="224"/>
    </location>
</feature>
<protein>
    <submittedName>
        <fullName evidence="5">Telomeric repeat-binding factor 2</fullName>
    </submittedName>
</protein>
<feature type="transmembrane region" description="Helical" evidence="3">
    <location>
        <begin position="70"/>
        <end position="91"/>
    </location>
</feature>
<name>A0AA46BQ82_9MICO</name>
<evidence type="ECO:0000259" key="4">
    <source>
        <dbReference type="Pfam" id="PF11611"/>
    </source>
</evidence>
<dbReference type="InterPro" id="IPR029051">
    <property type="entry name" value="DUF4352"/>
</dbReference>
<proteinExistence type="predicted"/>
<evidence type="ECO:0000313" key="5">
    <source>
        <dbReference type="EMBL" id="STD15302.1"/>
    </source>
</evidence>
<dbReference type="InterPro" id="IPR029050">
    <property type="entry name" value="Immunoprotect_excell_Ig-like"/>
</dbReference>
<comment type="caution">
    <text evidence="5">The sequence shown here is derived from an EMBL/GenBank/DDBJ whole genome shotgun (WGS) entry which is preliminary data.</text>
</comment>
<evidence type="ECO:0000256" key="2">
    <source>
        <dbReference type="SAM" id="MobiDB-lite"/>
    </source>
</evidence>
<keyword evidence="3" id="KW-0472">Membrane</keyword>
<evidence type="ECO:0000256" key="1">
    <source>
        <dbReference type="ARBA" id="ARBA00022729"/>
    </source>
</evidence>
<dbReference type="EMBL" id="UFYA01000001">
    <property type="protein sequence ID" value="STD15302.1"/>
    <property type="molecule type" value="Genomic_DNA"/>
</dbReference>
<feature type="region of interest" description="Disordered" evidence="2">
    <location>
        <begin position="1"/>
        <end position="44"/>
    </location>
</feature>